<comment type="caution">
    <text evidence="1">The sequence shown here is derived from an EMBL/GenBank/DDBJ whole genome shotgun (WGS) entry which is preliminary data.</text>
</comment>
<proteinExistence type="predicted"/>
<dbReference type="EMBL" id="AFRZ01000001">
    <property type="protein sequence ID" value="EHP28813.1"/>
    <property type="molecule type" value="Genomic_DNA"/>
</dbReference>
<dbReference type="RefSeq" id="WP_008338597.1">
    <property type="nucleotide sequence ID" value="NZ_AFRZ01000001.1"/>
</dbReference>
<protein>
    <submittedName>
        <fullName evidence="1">Uncharacterized protein</fullName>
    </submittedName>
</protein>
<evidence type="ECO:0000313" key="1">
    <source>
        <dbReference type="EMBL" id="EHP28813.1"/>
    </source>
</evidence>
<dbReference type="AlphaFoldDB" id="B6BL74"/>
<gene>
    <name evidence="1" type="ORF">SMGD1_0286</name>
</gene>
<dbReference type="STRING" id="929558.SMGD1_0286"/>
<sequence length="74" mass="8966">MQVYKSTSSLCEIYEVGRDFFQRRIQSEEFILNEHYIKQANTIRWDFEAIEKWWRGSSLSSDELNDIFNKILPD</sequence>
<accession>H1FTN7</accession>
<organism evidence="1 2">
    <name type="scientific">Sulfurimonas gotlandica (strain DSM 19862 / JCM 16533 / GD1)</name>
    <dbReference type="NCBI Taxonomy" id="929558"/>
    <lineage>
        <taxon>Bacteria</taxon>
        <taxon>Pseudomonadati</taxon>
        <taxon>Campylobacterota</taxon>
        <taxon>Epsilonproteobacteria</taxon>
        <taxon>Campylobacterales</taxon>
        <taxon>Sulfurimonadaceae</taxon>
        <taxon>Sulfurimonas</taxon>
    </lineage>
</organism>
<accession>B6BL74</accession>
<keyword evidence="2" id="KW-1185">Reference proteome</keyword>
<name>B6BL74_SULGG</name>
<evidence type="ECO:0000313" key="2">
    <source>
        <dbReference type="Proteomes" id="UP000006431"/>
    </source>
</evidence>
<dbReference type="HOGENOM" id="CLU_2686458_0_0_7"/>
<reference evidence="1 2" key="1">
    <citation type="journal article" date="2012" name="Proc. Natl. Acad. Sci. U.S.A.">
        <title>Genome and physiology of a model Epsilonproteobacterium responsible for sulfide detoxification in marine oxygen depletion zones.</title>
        <authorList>
            <person name="Grote J."/>
            <person name="Schott T."/>
            <person name="Bruckner C.G."/>
            <person name="Glockner F.O."/>
            <person name="Jost G."/>
            <person name="Teeling H."/>
            <person name="Labrenz M."/>
            <person name="Jurgens K."/>
        </authorList>
    </citation>
    <scope>NUCLEOTIDE SEQUENCE [LARGE SCALE GENOMIC DNA]</scope>
    <source>
        <strain evidence="1 2">GD1</strain>
    </source>
</reference>
<dbReference type="Proteomes" id="UP000006431">
    <property type="component" value="Unassembled WGS sequence"/>
</dbReference>
<dbReference type="PATRIC" id="fig|929558.5.peg.285"/>